<dbReference type="PANTHER" id="PTHR33937:SF1">
    <property type="entry name" value="IRON-MOLIBDENUM COFACTOR PROCESSING PROTEIN"/>
    <property type="match status" value="1"/>
</dbReference>
<dbReference type="InterPro" id="IPR003731">
    <property type="entry name" value="Di-Nase_FeMo-co_biosynth"/>
</dbReference>
<accession>A0ABT1N1G6</accession>
<evidence type="ECO:0000259" key="3">
    <source>
        <dbReference type="Pfam" id="PF16844"/>
    </source>
</evidence>
<dbReference type="RefSeq" id="WP_255042510.1">
    <property type="nucleotide sequence ID" value="NZ_JANEYT010000021.1"/>
</dbReference>
<feature type="domain" description="Dinitrogenase iron-molybdenum cofactor biosynthesis" evidence="2">
    <location>
        <begin position="110"/>
        <end position="190"/>
    </location>
</feature>
<dbReference type="SUPFAM" id="SSF53146">
    <property type="entry name" value="Nitrogenase accessory factor-like"/>
    <property type="match status" value="1"/>
</dbReference>
<dbReference type="InterPro" id="IPR051840">
    <property type="entry name" value="NifX/NifY_domain"/>
</dbReference>
<evidence type="ECO:0000256" key="1">
    <source>
        <dbReference type="ARBA" id="ARBA00023231"/>
    </source>
</evidence>
<reference evidence="4 5" key="1">
    <citation type="submission" date="2022-07" db="EMBL/GenBank/DDBJ databases">
        <title>Photobacterium pectinilyticum sp. nov., a marine bacterium isolated from surface seawater of Qingdao offshore.</title>
        <authorList>
            <person name="Wang X."/>
        </authorList>
    </citation>
    <scope>NUCLEOTIDE SEQUENCE [LARGE SCALE GENOMIC DNA]</scope>
    <source>
        <strain evidence="4 5">ZSDE20</strain>
    </source>
</reference>
<evidence type="ECO:0000313" key="5">
    <source>
        <dbReference type="Proteomes" id="UP001524460"/>
    </source>
</evidence>
<dbReference type="Pfam" id="PF02579">
    <property type="entry name" value="Nitro_FeMo-Co"/>
    <property type="match status" value="1"/>
</dbReference>
<organism evidence="4 5">
    <name type="scientific">Photobacterium pectinilyticum</name>
    <dbReference type="NCBI Taxonomy" id="2906793"/>
    <lineage>
        <taxon>Bacteria</taxon>
        <taxon>Pseudomonadati</taxon>
        <taxon>Pseudomonadota</taxon>
        <taxon>Gammaproteobacteria</taxon>
        <taxon>Vibrionales</taxon>
        <taxon>Vibrionaceae</taxon>
        <taxon>Photobacterium</taxon>
    </lineage>
</organism>
<dbReference type="InterPro" id="IPR038127">
    <property type="entry name" value="NafY_N_sf"/>
</dbReference>
<evidence type="ECO:0000259" key="2">
    <source>
        <dbReference type="Pfam" id="PF02579"/>
    </source>
</evidence>
<keyword evidence="1" id="KW-0535">Nitrogen fixation</keyword>
<protein>
    <submittedName>
        <fullName evidence="4">Dinitrogenase iron-molybdenum cofactor</fullName>
    </submittedName>
</protein>
<sequence>MESVLNEQLALRIALAGKALPEVGVEALLKGLIAALGLPLSEEKLAQLSPRRLRSIVSANERHITKNAIVQACAALNNPLEQDMEAPTPDVTQPMTDAFIRVAVSSNHSEEVNGHFGSCLRFLIYEVDAKRSYLAEVRKVNTSAKGEQRTNDLVDLVRDCDVLFTLSIGGPAAAKVTRAGVHPVAVKKENLAPKLMISLTERLAASPPPWLAQAANNKK</sequence>
<dbReference type="Gene3D" id="3.30.420.130">
    <property type="entry name" value="Dinitrogenase iron-molybdenum cofactor biosynthesis domain"/>
    <property type="match status" value="1"/>
</dbReference>
<evidence type="ECO:0000313" key="4">
    <source>
        <dbReference type="EMBL" id="MCQ1058568.1"/>
    </source>
</evidence>
<dbReference type="Gene3D" id="1.10.150.590">
    <property type="entry name" value="Dinitrogenase iron-molybdenum cofactor, N-terminal"/>
    <property type="match status" value="1"/>
</dbReference>
<dbReference type="InterPro" id="IPR031763">
    <property type="entry name" value="NafY_N"/>
</dbReference>
<dbReference type="Proteomes" id="UP001524460">
    <property type="component" value="Unassembled WGS sequence"/>
</dbReference>
<dbReference type="Pfam" id="PF16844">
    <property type="entry name" value="DIMCO_N"/>
    <property type="match status" value="1"/>
</dbReference>
<dbReference type="InterPro" id="IPR036105">
    <property type="entry name" value="DiNase_FeMo-co_biosyn_sf"/>
</dbReference>
<comment type="caution">
    <text evidence="4">The sequence shown here is derived from an EMBL/GenBank/DDBJ whole genome shotgun (WGS) entry which is preliminary data.</text>
</comment>
<gene>
    <name evidence="4" type="ORF">NHN17_10895</name>
</gene>
<proteinExistence type="predicted"/>
<name>A0ABT1N1G6_9GAMM</name>
<dbReference type="PANTHER" id="PTHR33937">
    <property type="entry name" value="IRON-MOLYBDENUM PROTEIN-RELATED-RELATED"/>
    <property type="match status" value="1"/>
</dbReference>
<feature type="domain" description="Dinitrogenase iron-molybdenum cofactor N-terminal" evidence="3">
    <location>
        <begin position="5"/>
        <end position="77"/>
    </location>
</feature>
<keyword evidence="5" id="KW-1185">Reference proteome</keyword>
<dbReference type="EMBL" id="JANEYT010000021">
    <property type="protein sequence ID" value="MCQ1058568.1"/>
    <property type="molecule type" value="Genomic_DNA"/>
</dbReference>